<sequence>LSDCQQELSLVRTVTRGPRAFLSREEAQHFIKACPLCAGVDCSTVRPCCSC</sequence>
<accession>A0A2J8JGC0</accession>
<organism evidence="2 3">
    <name type="scientific">Pan troglodytes</name>
    <name type="common">Chimpanzee</name>
    <dbReference type="NCBI Taxonomy" id="9598"/>
    <lineage>
        <taxon>Eukaryota</taxon>
        <taxon>Metazoa</taxon>
        <taxon>Chordata</taxon>
        <taxon>Craniata</taxon>
        <taxon>Vertebrata</taxon>
        <taxon>Euteleostomi</taxon>
        <taxon>Mammalia</taxon>
        <taxon>Eutheria</taxon>
        <taxon>Euarchontoglires</taxon>
        <taxon>Primates</taxon>
        <taxon>Haplorrhini</taxon>
        <taxon>Catarrhini</taxon>
        <taxon>Hominidae</taxon>
        <taxon>Pan</taxon>
    </lineage>
</organism>
<feature type="non-terminal residue" evidence="2">
    <location>
        <position position="1"/>
    </location>
</feature>
<feature type="domain" description="AP-4 complex accessory subunit Tepsin VHS/ENTH-like" evidence="1">
    <location>
        <begin position="5"/>
        <end position="36"/>
    </location>
</feature>
<dbReference type="AlphaFoldDB" id="A0A2J8JGC0"/>
<dbReference type="EMBL" id="NBAG03000462">
    <property type="protein sequence ID" value="PNI21820.1"/>
    <property type="molecule type" value="Genomic_DNA"/>
</dbReference>
<gene>
    <name evidence="2" type="ORF">CK820_G0048009</name>
</gene>
<evidence type="ECO:0000259" key="1">
    <source>
        <dbReference type="Pfam" id="PF25827"/>
    </source>
</evidence>
<proteinExistence type="predicted"/>
<dbReference type="Pfam" id="PF25827">
    <property type="entry name" value="TVHS-like"/>
    <property type="match status" value="1"/>
</dbReference>
<name>A0A2J8JGC0_PANTR</name>
<comment type="caution">
    <text evidence="2">The sequence shown here is derived from an EMBL/GenBank/DDBJ whole genome shotgun (WGS) entry which is preliminary data.</text>
</comment>
<reference evidence="2 3" key="1">
    <citation type="submission" date="2017-12" db="EMBL/GenBank/DDBJ databases">
        <title>High-resolution comparative analysis of great ape genomes.</title>
        <authorList>
            <person name="Pollen A."/>
            <person name="Hastie A."/>
            <person name="Hormozdiari F."/>
            <person name="Dougherty M."/>
            <person name="Liu R."/>
            <person name="Chaisson M."/>
            <person name="Hoppe E."/>
            <person name="Hill C."/>
            <person name="Pang A."/>
            <person name="Hillier L."/>
            <person name="Baker C."/>
            <person name="Armstrong J."/>
            <person name="Shendure J."/>
            <person name="Paten B."/>
            <person name="Wilson R."/>
            <person name="Chao H."/>
            <person name="Schneider V."/>
            <person name="Ventura M."/>
            <person name="Kronenberg Z."/>
            <person name="Murali S."/>
            <person name="Gordon D."/>
            <person name="Cantsilieris S."/>
            <person name="Munson K."/>
            <person name="Nelson B."/>
            <person name="Raja A."/>
            <person name="Underwood J."/>
            <person name="Diekhans M."/>
            <person name="Fiddes I."/>
            <person name="Haussler D."/>
            <person name="Eichler E."/>
        </authorList>
    </citation>
    <scope>NUCLEOTIDE SEQUENCE [LARGE SCALE GENOMIC DNA]</scope>
    <source>
        <strain evidence="2">Yerkes chimp pedigree #C0471</strain>
    </source>
</reference>
<dbReference type="Proteomes" id="UP000236370">
    <property type="component" value="Unassembled WGS sequence"/>
</dbReference>
<dbReference type="InterPro" id="IPR058028">
    <property type="entry name" value="Tepsin_VHS/ENTH-like"/>
</dbReference>
<evidence type="ECO:0000313" key="2">
    <source>
        <dbReference type="EMBL" id="PNI21820.1"/>
    </source>
</evidence>
<protein>
    <submittedName>
        <fullName evidence="2">TEPSIN isoform 13</fullName>
    </submittedName>
</protein>
<evidence type="ECO:0000313" key="3">
    <source>
        <dbReference type="Proteomes" id="UP000236370"/>
    </source>
</evidence>